<keyword evidence="6" id="KW-0539">Nucleus</keyword>
<evidence type="ECO:0000313" key="10">
    <source>
        <dbReference type="Proteomes" id="UP000519239"/>
    </source>
</evidence>
<evidence type="ECO:0000313" key="9">
    <source>
        <dbReference type="EMBL" id="NXY50582.1"/>
    </source>
</evidence>
<dbReference type="Gene3D" id="1.20.5.170">
    <property type="match status" value="1"/>
</dbReference>
<evidence type="ECO:0000256" key="4">
    <source>
        <dbReference type="ARBA" id="ARBA00023125"/>
    </source>
</evidence>
<gene>
    <name evidence="9" type="primary">Creb3</name>
    <name evidence="9" type="ORF">CEUAER_R08418</name>
</gene>
<dbReference type="InterPro" id="IPR046347">
    <property type="entry name" value="bZIP_sf"/>
</dbReference>
<dbReference type="PANTHER" id="PTHR45996">
    <property type="entry name" value="AGAP001464-PB"/>
    <property type="match status" value="1"/>
</dbReference>
<keyword evidence="10" id="KW-1185">Reference proteome</keyword>
<feature type="domain" description="BZIP" evidence="8">
    <location>
        <begin position="196"/>
        <end position="261"/>
    </location>
</feature>
<evidence type="ECO:0000256" key="6">
    <source>
        <dbReference type="ARBA" id="ARBA00023242"/>
    </source>
</evidence>
<evidence type="ECO:0000256" key="7">
    <source>
        <dbReference type="SAM" id="MobiDB-lite"/>
    </source>
</evidence>
<keyword evidence="5" id="KW-0804">Transcription</keyword>
<evidence type="ECO:0000256" key="5">
    <source>
        <dbReference type="ARBA" id="ARBA00023163"/>
    </source>
</evidence>
<feature type="region of interest" description="Disordered" evidence="7">
    <location>
        <begin position="357"/>
        <end position="398"/>
    </location>
</feature>
<keyword evidence="4" id="KW-0238">DNA-binding</keyword>
<proteinExistence type="inferred from homology"/>
<comment type="subcellular location">
    <subcellularLocation>
        <location evidence="1">Endoplasmic reticulum membrane</location>
        <topology evidence="1">Single-pass type II membrane protein</topology>
    </subcellularLocation>
</comment>
<feature type="non-terminal residue" evidence="9">
    <location>
        <position position="434"/>
    </location>
</feature>
<dbReference type="InterPro" id="IPR051381">
    <property type="entry name" value="CREB_ATF_subfamily"/>
</dbReference>
<evidence type="ECO:0000259" key="8">
    <source>
        <dbReference type="SMART" id="SM00338"/>
    </source>
</evidence>
<feature type="compositionally biased region" description="Polar residues" evidence="7">
    <location>
        <begin position="374"/>
        <end position="390"/>
    </location>
</feature>
<comment type="caution">
    <text evidence="9">The sequence shown here is derived from an EMBL/GenBank/DDBJ whole genome shotgun (WGS) entry which is preliminary data.</text>
</comment>
<evidence type="ECO:0000256" key="2">
    <source>
        <dbReference type="ARBA" id="ARBA00009050"/>
    </source>
</evidence>
<accession>A0A7L4KCC9</accession>
<organism evidence="9 10">
    <name type="scientific">Ceuthmochares aereus</name>
    <dbReference type="NCBI Taxonomy" id="1961834"/>
    <lineage>
        <taxon>Eukaryota</taxon>
        <taxon>Metazoa</taxon>
        <taxon>Chordata</taxon>
        <taxon>Craniata</taxon>
        <taxon>Vertebrata</taxon>
        <taxon>Euteleostomi</taxon>
        <taxon>Archelosauria</taxon>
        <taxon>Archosauria</taxon>
        <taxon>Dinosauria</taxon>
        <taxon>Saurischia</taxon>
        <taxon>Theropoda</taxon>
        <taxon>Coelurosauria</taxon>
        <taxon>Aves</taxon>
        <taxon>Neognathae</taxon>
        <taxon>Neoaves</taxon>
        <taxon>Otidimorphae</taxon>
        <taxon>Cuculiformes</taxon>
        <taxon>Cuculidae</taxon>
        <taxon>Ceuthmochares</taxon>
    </lineage>
</organism>
<dbReference type="Proteomes" id="UP000519239">
    <property type="component" value="Unassembled WGS sequence"/>
</dbReference>
<dbReference type="GO" id="GO:0000978">
    <property type="term" value="F:RNA polymerase II cis-regulatory region sequence-specific DNA binding"/>
    <property type="evidence" value="ECO:0007669"/>
    <property type="project" value="TreeGrafter"/>
</dbReference>
<dbReference type="PANTHER" id="PTHR45996:SF4">
    <property type="entry name" value="CYCLIC AMP-RESPONSIVE ELEMENT-BINDING PROTEIN 3"/>
    <property type="match status" value="1"/>
</dbReference>
<reference evidence="9 10" key="1">
    <citation type="submission" date="2019-09" db="EMBL/GenBank/DDBJ databases">
        <title>Bird 10,000 Genomes (B10K) Project - Family phase.</title>
        <authorList>
            <person name="Zhang G."/>
        </authorList>
    </citation>
    <scope>NUCLEOTIDE SEQUENCE [LARGE SCALE GENOMIC DNA]</scope>
    <source>
        <strain evidence="9">B10K-CU-031-02</strain>
        <tissue evidence="9">Muscle</tissue>
    </source>
</reference>
<name>A0A7L4KCC9_9AVES</name>
<comment type="similarity">
    <text evidence="2">Belongs to the bZIP family. ATF subfamily.</text>
</comment>
<sequence length="434" mass="48371">MSCSDELPVLANEDLIDFILRDDVPCSKIPVEENGLLEDCNLQDSELLDKELDDLINSVLSPIEDNPGTLQGFYPADSDISDYHHLSRSPGSNSISSPWSTDIVQVDHNYSLHEDWPGLQSVRSDVAQKDVSTGFGNFPMAVDVDKGPQFLSEAIMQVLTAVHLFPQVVLTEEEKQLLEKQGVALPSCLQLIKDGKQLLKKVRRRIRNKRSAQNSHRRRRLYTDGLKYRRVADCTAQIHKLAKEVHLLTKQNMSLLKRLRKLQAVVRKSTTKTMSRKACTMVSDFGPSVCEGVSAILIGLGERHSSQLAVCTSLAVLTQQIREFSGQLAAHLQEESVMEGCNPEPKDPFMLGSLNMSQEERQSPPNPDPGFSFYSGSSSDPLTTMGSEQSPPQPPVLRYRSNYLQAAVAWKAKGKEQVQHTADVVIQQHHSNEM</sequence>
<dbReference type="SUPFAM" id="SSF57959">
    <property type="entry name" value="Leucine zipper domain"/>
    <property type="match status" value="1"/>
</dbReference>
<evidence type="ECO:0000256" key="3">
    <source>
        <dbReference type="ARBA" id="ARBA00023015"/>
    </source>
</evidence>
<keyword evidence="3" id="KW-0805">Transcription regulation</keyword>
<evidence type="ECO:0000256" key="1">
    <source>
        <dbReference type="ARBA" id="ARBA00004648"/>
    </source>
</evidence>
<dbReference type="OrthoDB" id="674948at2759"/>
<dbReference type="CDD" id="cd14689">
    <property type="entry name" value="bZIP_CREB3"/>
    <property type="match status" value="1"/>
</dbReference>
<dbReference type="InterPro" id="IPR004827">
    <property type="entry name" value="bZIP"/>
</dbReference>
<dbReference type="GO" id="GO:0005789">
    <property type="term" value="C:endoplasmic reticulum membrane"/>
    <property type="evidence" value="ECO:0007669"/>
    <property type="project" value="UniProtKB-SubCell"/>
</dbReference>
<dbReference type="GO" id="GO:0005634">
    <property type="term" value="C:nucleus"/>
    <property type="evidence" value="ECO:0007669"/>
    <property type="project" value="TreeGrafter"/>
</dbReference>
<dbReference type="EMBL" id="VWPQ01011764">
    <property type="protein sequence ID" value="NXY50582.1"/>
    <property type="molecule type" value="Genomic_DNA"/>
</dbReference>
<dbReference type="GO" id="GO:0000981">
    <property type="term" value="F:DNA-binding transcription factor activity, RNA polymerase II-specific"/>
    <property type="evidence" value="ECO:0007669"/>
    <property type="project" value="TreeGrafter"/>
</dbReference>
<protein>
    <submittedName>
        <fullName evidence="9">CREB3 protein</fullName>
    </submittedName>
</protein>
<dbReference type="SMART" id="SM00338">
    <property type="entry name" value="BRLZ"/>
    <property type="match status" value="1"/>
</dbReference>
<dbReference type="AlphaFoldDB" id="A0A7L4KCC9"/>
<feature type="non-terminal residue" evidence="9">
    <location>
        <position position="1"/>
    </location>
</feature>